<evidence type="ECO:0000256" key="9">
    <source>
        <dbReference type="PIRSR" id="PIRSR614732-1"/>
    </source>
</evidence>
<evidence type="ECO:0000256" key="10">
    <source>
        <dbReference type="PIRSR" id="PIRSR614732-2"/>
    </source>
</evidence>
<feature type="active site" description="For OMPdecase activity" evidence="9">
    <location>
        <position position="63"/>
    </location>
</feature>
<dbReference type="InterPro" id="IPR013785">
    <property type="entry name" value="Aldolase_TIM"/>
</dbReference>
<feature type="active site" description="For OMPdecase activity" evidence="9">
    <location>
        <position position="68"/>
    </location>
</feature>
<dbReference type="GO" id="GO:0005829">
    <property type="term" value="C:cytosol"/>
    <property type="evidence" value="ECO:0007669"/>
    <property type="project" value="TreeGrafter"/>
</dbReference>
<proteinExistence type="predicted"/>
<feature type="binding site" evidence="10">
    <location>
        <position position="214"/>
    </location>
    <ligand>
        <name>substrate</name>
    </ligand>
</feature>
<evidence type="ECO:0000256" key="3">
    <source>
        <dbReference type="ARBA" id="ARBA00012321"/>
    </source>
</evidence>
<feature type="binding site" evidence="10">
    <location>
        <position position="183"/>
    </location>
    <ligand>
        <name>substrate</name>
    </ligand>
</feature>
<organism evidence="12">
    <name type="scientific">Desulfobacca acetoxidans</name>
    <dbReference type="NCBI Taxonomy" id="60893"/>
    <lineage>
        <taxon>Bacteria</taxon>
        <taxon>Pseudomonadati</taxon>
        <taxon>Thermodesulfobacteriota</taxon>
        <taxon>Desulfobaccia</taxon>
        <taxon>Desulfobaccales</taxon>
        <taxon>Desulfobaccaceae</taxon>
        <taxon>Desulfobacca</taxon>
    </lineage>
</organism>
<dbReference type="InterPro" id="IPR011060">
    <property type="entry name" value="RibuloseP-bd_barrel"/>
</dbReference>
<dbReference type="SUPFAM" id="SSF51366">
    <property type="entry name" value="Ribulose-phoshate binding barrel"/>
    <property type="match status" value="1"/>
</dbReference>
<evidence type="ECO:0000256" key="5">
    <source>
        <dbReference type="ARBA" id="ARBA00022793"/>
    </source>
</evidence>
<keyword evidence="7 12" id="KW-0456">Lyase</keyword>
<dbReference type="InterPro" id="IPR014732">
    <property type="entry name" value="OMPdecase"/>
</dbReference>
<dbReference type="PANTHER" id="PTHR32119:SF2">
    <property type="entry name" value="OROTIDINE 5'-PHOSPHATE DECARBOXYLASE"/>
    <property type="match status" value="1"/>
</dbReference>
<feature type="binding site" evidence="10">
    <location>
        <position position="12"/>
    </location>
    <ligand>
        <name>substrate</name>
    </ligand>
</feature>
<sequence>MEPKEHLILALDVSKREEALRLVQLLRHEIGIFKIGWQLFLAEGPQILLDLVDNLGPGHVFLDLKIYDISNTLKGALRNIIPGVALVTIHNNLGEGGLTAILAEIGSDFKVMAVTLLTSLSGEDLRRLGYASEYADDPSRLVLHQAQMAKSAGCHGVICSGWEARAVKEICGRDFLVVCPGIRPPWSVVAGDDQKRVVTPAEAMKNGADYIVVGRPIRTASDPVAAARRVVAEIAEGLAGRE</sequence>
<dbReference type="UniPathway" id="UPA00070">
    <property type="reaction ID" value="UER00120"/>
</dbReference>
<evidence type="ECO:0000259" key="11">
    <source>
        <dbReference type="SMART" id="SM00934"/>
    </source>
</evidence>
<evidence type="ECO:0000256" key="4">
    <source>
        <dbReference type="ARBA" id="ARBA00021923"/>
    </source>
</evidence>
<feature type="binding site" evidence="10">
    <location>
        <position position="34"/>
    </location>
    <ligand>
        <name>substrate</name>
    </ligand>
</feature>
<dbReference type="PANTHER" id="PTHR32119">
    <property type="entry name" value="OROTIDINE 5'-PHOSPHATE DECARBOXYLASE"/>
    <property type="match status" value="1"/>
</dbReference>
<dbReference type="AlphaFoldDB" id="A0A7V6DPW4"/>
<feature type="binding site" evidence="10">
    <location>
        <position position="215"/>
    </location>
    <ligand>
        <name>substrate</name>
    </ligand>
</feature>
<evidence type="ECO:0000256" key="2">
    <source>
        <dbReference type="ARBA" id="ARBA00004861"/>
    </source>
</evidence>
<gene>
    <name evidence="12" type="ORF">ENV52_07680</name>
</gene>
<dbReference type="SMART" id="SM00934">
    <property type="entry name" value="OMPdecase"/>
    <property type="match status" value="1"/>
</dbReference>
<dbReference type="NCBIfam" id="NF001273">
    <property type="entry name" value="PRK00230.1"/>
    <property type="match status" value="1"/>
</dbReference>
<keyword evidence="5" id="KW-0210">Decarboxylase</keyword>
<feature type="active site" description="For OMPdecase activity" evidence="9">
    <location>
        <position position="65"/>
    </location>
</feature>
<evidence type="ECO:0000256" key="6">
    <source>
        <dbReference type="ARBA" id="ARBA00022975"/>
    </source>
</evidence>
<evidence type="ECO:0000256" key="7">
    <source>
        <dbReference type="ARBA" id="ARBA00023239"/>
    </source>
</evidence>
<comment type="function">
    <text evidence="1">Catalyzes the decarboxylation of orotidine 5'-monophosphate (OMP) to uridine 5'-monophosphate (UMP).</text>
</comment>
<dbReference type="Pfam" id="PF00215">
    <property type="entry name" value="OMPdecase"/>
    <property type="match status" value="1"/>
</dbReference>
<feature type="binding site" evidence="10">
    <location>
        <position position="194"/>
    </location>
    <ligand>
        <name>substrate</name>
    </ligand>
</feature>
<dbReference type="GO" id="GO:0006207">
    <property type="term" value="P:'de novo' pyrimidine nucleobase biosynthetic process"/>
    <property type="evidence" value="ECO:0007669"/>
    <property type="project" value="InterPro"/>
</dbReference>
<dbReference type="NCBIfam" id="TIGR01740">
    <property type="entry name" value="pyrF"/>
    <property type="match status" value="1"/>
</dbReference>
<dbReference type="Gene3D" id="3.20.20.70">
    <property type="entry name" value="Aldolase class I"/>
    <property type="match status" value="1"/>
</dbReference>
<dbReference type="GO" id="GO:0004590">
    <property type="term" value="F:orotidine-5'-phosphate decarboxylase activity"/>
    <property type="evidence" value="ECO:0007669"/>
    <property type="project" value="UniProtKB-EC"/>
</dbReference>
<evidence type="ECO:0000256" key="8">
    <source>
        <dbReference type="ARBA" id="ARBA00033428"/>
    </source>
</evidence>
<reference evidence="12" key="1">
    <citation type="journal article" date="2020" name="mSystems">
        <title>Genome- and Community-Level Interaction Insights into Carbon Utilization and Element Cycling Functions of Hydrothermarchaeota in Hydrothermal Sediment.</title>
        <authorList>
            <person name="Zhou Z."/>
            <person name="Liu Y."/>
            <person name="Xu W."/>
            <person name="Pan J."/>
            <person name="Luo Z.H."/>
            <person name="Li M."/>
        </authorList>
    </citation>
    <scope>NUCLEOTIDE SEQUENCE [LARGE SCALE GENOMIC DNA]</scope>
    <source>
        <strain evidence="12">SpSt-767</strain>
    </source>
</reference>
<comment type="caution">
    <text evidence="12">The sequence shown here is derived from an EMBL/GenBank/DDBJ whole genome shotgun (WGS) entry which is preliminary data.</text>
</comment>
<evidence type="ECO:0000313" key="12">
    <source>
        <dbReference type="EMBL" id="HHS29564.1"/>
    </source>
</evidence>
<evidence type="ECO:0000256" key="1">
    <source>
        <dbReference type="ARBA" id="ARBA00002356"/>
    </source>
</evidence>
<feature type="binding site" evidence="10">
    <location>
        <position position="118"/>
    </location>
    <ligand>
        <name>substrate</name>
    </ligand>
</feature>
<comment type="pathway">
    <text evidence="2">Pyrimidine metabolism; UMP biosynthesis via de novo pathway; UMP from orotate: step 2/2.</text>
</comment>
<feature type="domain" description="Orotidine 5'-phosphate decarboxylase" evidence="11">
    <location>
        <begin position="6"/>
        <end position="230"/>
    </location>
</feature>
<dbReference type="GO" id="GO:0044205">
    <property type="term" value="P:'de novo' UMP biosynthetic process"/>
    <property type="evidence" value="ECO:0007669"/>
    <property type="project" value="UniProtKB-UniPathway"/>
</dbReference>
<name>A0A7V6DPW4_9BACT</name>
<dbReference type="EC" id="4.1.1.23" evidence="3"/>
<dbReference type="InterPro" id="IPR001754">
    <property type="entry name" value="OMPdeCOase_dom"/>
</dbReference>
<accession>A0A7V6DPW4</accession>
<dbReference type="EMBL" id="DTGR01000124">
    <property type="protein sequence ID" value="HHS29564.1"/>
    <property type="molecule type" value="Genomic_DNA"/>
</dbReference>
<protein>
    <recommendedName>
        <fullName evidence="4">Orotidine 5'-phosphate decarboxylase</fullName>
        <ecNumber evidence="3">4.1.1.23</ecNumber>
    </recommendedName>
    <alternativeName>
        <fullName evidence="8">OMP decarboxylase</fullName>
    </alternativeName>
</protein>
<keyword evidence="6" id="KW-0665">Pyrimidine biosynthesis</keyword>
<dbReference type="CDD" id="cd04725">
    <property type="entry name" value="OMP_decarboxylase_like"/>
    <property type="match status" value="1"/>
</dbReference>